<sequence length="121" mass="13349">MLSSTAEDGEIEVRISVSRDLEEMSGSDIPGYTQRLVCCGQGTSHSPALLPHTDYQRYKDLVVDKGGQPNRGRTTKKCPLHILSRTLLSGLYHREHHALRKGVFGCSCACGYDPQPRGFDS</sequence>
<accession>A0A7R9IX81</accession>
<proteinExistence type="predicted"/>
<protein>
    <submittedName>
        <fullName evidence="1">(California timema) hypothetical protein</fullName>
    </submittedName>
</protein>
<dbReference type="AlphaFoldDB" id="A0A7R9IX81"/>
<dbReference type="EMBL" id="OE179342">
    <property type="protein sequence ID" value="CAD7568515.1"/>
    <property type="molecule type" value="Genomic_DNA"/>
</dbReference>
<name>A0A7R9IX81_TIMCA</name>
<gene>
    <name evidence="1" type="ORF">TCMB3V08_LOCUS1282</name>
</gene>
<evidence type="ECO:0000313" key="1">
    <source>
        <dbReference type="EMBL" id="CAD7568515.1"/>
    </source>
</evidence>
<reference evidence="1" key="1">
    <citation type="submission" date="2020-11" db="EMBL/GenBank/DDBJ databases">
        <authorList>
            <person name="Tran Van P."/>
        </authorList>
    </citation>
    <scope>NUCLEOTIDE SEQUENCE</scope>
</reference>
<organism evidence="1">
    <name type="scientific">Timema californicum</name>
    <name type="common">California timema</name>
    <name type="synonym">Walking stick</name>
    <dbReference type="NCBI Taxonomy" id="61474"/>
    <lineage>
        <taxon>Eukaryota</taxon>
        <taxon>Metazoa</taxon>
        <taxon>Ecdysozoa</taxon>
        <taxon>Arthropoda</taxon>
        <taxon>Hexapoda</taxon>
        <taxon>Insecta</taxon>
        <taxon>Pterygota</taxon>
        <taxon>Neoptera</taxon>
        <taxon>Polyneoptera</taxon>
        <taxon>Phasmatodea</taxon>
        <taxon>Timematodea</taxon>
        <taxon>Timematoidea</taxon>
        <taxon>Timematidae</taxon>
        <taxon>Timema</taxon>
    </lineage>
</organism>